<keyword evidence="1" id="KW-0732">Signal</keyword>
<proteinExistence type="predicted"/>
<gene>
    <name evidence="2" type="ORF">SAMN06265218_102312</name>
</gene>
<dbReference type="EMBL" id="FXTH01000002">
    <property type="protein sequence ID" value="SMO43576.1"/>
    <property type="molecule type" value="Genomic_DNA"/>
</dbReference>
<evidence type="ECO:0000313" key="3">
    <source>
        <dbReference type="Proteomes" id="UP000317593"/>
    </source>
</evidence>
<dbReference type="PANTHER" id="PTHR41339">
    <property type="entry name" value="LIPL48"/>
    <property type="match status" value="1"/>
</dbReference>
<name>A0A521B904_9BACT</name>
<feature type="signal peptide" evidence="1">
    <location>
        <begin position="1"/>
        <end position="25"/>
    </location>
</feature>
<dbReference type="Proteomes" id="UP000317593">
    <property type="component" value="Unassembled WGS sequence"/>
</dbReference>
<evidence type="ECO:0000256" key="1">
    <source>
        <dbReference type="SAM" id="SignalP"/>
    </source>
</evidence>
<dbReference type="RefSeq" id="WP_142713185.1">
    <property type="nucleotide sequence ID" value="NZ_FXTH01000002.1"/>
</dbReference>
<evidence type="ECO:0000313" key="2">
    <source>
        <dbReference type="EMBL" id="SMO43576.1"/>
    </source>
</evidence>
<keyword evidence="3" id="KW-1185">Reference proteome</keyword>
<feature type="chain" id="PRO_5021926193" evidence="1">
    <location>
        <begin position="26"/>
        <end position="447"/>
    </location>
</feature>
<reference evidence="2 3" key="1">
    <citation type="submission" date="2017-05" db="EMBL/GenBank/DDBJ databases">
        <authorList>
            <person name="Varghese N."/>
            <person name="Submissions S."/>
        </authorList>
    </citation>
    <scope>NUCLEOTIDE SEQUENCE [LARGE SCALE GENOMIC DNA]</scope>
    <source>
        <strain evidence="2 3">DSM 21194</strain>
    </source>
</reference>
<dbReference type="OrthoDB" id="1521716at2"/>
<organism evidence="2 3">
    <name type="scientific">Fodinibius sediminis</name>
    <dbReference type="NCBI Taxonomy" id="1214077"/>
    <lineage>
        <taxon>Bacteria</taxon>
        <taxon>Pseudomonadati</taxon>
        <taxon>Balneolota</taxon>
        <taxon>Balneolia</taxon>
        <taxon>Balneolales</taxon>
        <taxon>Balneolaceae</taxon>
        <taxon>Fodinibius</taxon>
    </lineage>
</organism>
<dbReference type="PANTHER" id="PTHR41339:SF1">
    <property type="entry name" value="SECRETED PROTEIN"/>
    <property type="match status" value="1"/>
</dbReference>
<sequence>MMISNYLKLASIVMLSTVLFTTACSDDNNPVNPNIPGEEIPDMYTNLPGTLITENETWSSDTTLAGPHFILPGVTLTIDPGVTVSFEYHNGRSEDVGTIIALDADDENFDSPRSSGRLVADGEADNPIVFTSARTNPERNDWGGIILVGHAPNNIPGGVGEVEGLSNAINYGGDKPDDDSGILRYVRIEYTGYSIAEGSELQALTLYSVGSGTTLEHINIYECSDDGVEWFGGNADMRYLVVYGADDDSFDMDQGWSGRGQFWLAVQREGADNGFENDGRAELGSGNPTSPLLSNITVYGAPNNTDDFKSGMRLREDFTGDYRNIILSNMPGYNFVLEGAAGDENEADQSWDNYDSGDLALSNFYIWNNALGWEKAADADRYAASYTETDPIFTDPDNFVFTLQTGSPALTGATVPSDSFFEQVEFAGAMGEQDWTREGSWVRWPNQ</sequence>
<dbReference type="AlphaFoldDB" id="A0A521B904"/>
<accession>A0A521B904</accession>
<protein>
    <submittedName>
        <fullName evidence="2">Uncharacterized protein</fullName>
    </submittedName>
</protein>